<proteinExistence type="predicted"/>
<name>A0A0F9HIJ1_9ZZZZ</name>
<organism evidence="1">
    <name type="scientific">marine sediment metagenome</name>
    <dbReference type="NCBI Taxonomy" id="412755"/>
    <lineage>
        <taxon>unclassified sequences</taxon>
        <taxon>metagenomes</taxon>
        <taxon>ecological metagenomes</taxon>
    </lineage>
</organism>
<dbReference type="EMBL" id="LAZR01024493">
    <property type="protein sequence ID" value="KKL74957.1"/>
    <property type="molecule type" value="Genomic_DNA"/>
</dbReference>
<evidence type="ECO:0000313" key="1">
    <source>
        <dbReference type="EMBL" id="KKL74957.1"/>
    </source>
</evidence>
<reference evidence="1" key="1">
    <citation type="journal article" date="2015" name="Nature">
        <title>Complex archaea that bridge the gap between prokaryotes and eukaryotes.</title>
        <authorList>
            <person name="Spang A."/>
            <person name="Saw J.H."/>
            <person name="Jorgensen S.L."/>
            <person name="Zaremba-Niedzwiedzka K."/>
            <person name="Martijn J."/>
            <person name="Lind A.E."/>
            <person name="van Eijk R."/>
            <person name="Schleper C."/>
            <person name="Guy L."/>
            <person name="Ettema T.J."/>
        </authorList>
    </citation>
    <scope>NUCLEOTIDE SEQUENCE</scope>
</reference>
<protein>
    <submittedName>
        <fullName evidence="1">Uncharacterized protein</fullName>
    </submittedName>
</protein>
<comment type="caution">
    <text evidence="1">The sequence shown here is derived from an EMBL/GenBank/DDBJ whole genome shotgun (WGS) entry which is preliminary data.</text>
</comment>
<sequence>MGGVTLAQAEQHLSEWLTADTAVAKGQSYSLGGRTLTRADSNAIRENIKFWQSMVDKQERQSQTGGIRHRGGVAL</sequence>
<gene>
    <name evidence="1" type="ORF">LCGC14_2059710</name>
</gene>
<dbReference type="InterPro" id="IPR046146">
    <property type="entry name" value="DUF6148"/>
</dbReference>
<dbReference type="Pfam" id="PF19645">
    <property type="entry name" value="DUF6148"/>
    <property type="match status" value="1"/>
</dbReference>
<dbReference type="AlphaFoldDB" id="A0A0F9HIJ1"/>
<accession>A0A0F9HIJ1</accession>